<dbReference type="GO" id="GO:0043998">
    <property type="term" value="F:histone H2A acetyltransferase activity"/>
    <property type="evidence" value="ECO:0007669"/>
    <property type="project" value="InterPro"/>
</dbReference>
<evidence type="ECO:0000259" key="13">
    <source>
        <dbReference type="PROSITE" id="PS51186"/>
    </source>
</evidence>
<dbReference type="GO" id="GO:0005634">
    <property type="term" value="C:nucleus"/>
    <property type="evidence" value="ECO:0007669"/>
    <property type="project" value="UniProtKB-SubCell"/>
</dbReference>
<dbReference type="CDD" id="cd04301">
    <property type="entry name" value="NAT_SF"/>
    <property type="match status" value="1"/>
</dbReference>
<keyword evidence="9" id="KW-0012">Acyltransferase</keyword>
<keyword evidence="7" id="KW-0808">Transferase</keyword>
<dbReference type="PROSITE" id="PS51186">
    <property type="entry name" value="GNAT"/>
    <property type="match status" value="1"/>
</dbReference>
<dbReference type="EC" id="2.3.1.257" evidence="4"/>
<keyword evidence="6" id="KW-0963">Cytoplasm</keyword>
<protein>
    <recommendedName>
        <fullName evidence="5">N-alpha-acetyltransferase 40</fullName>
        <ecNumber evidence="4">2.3.1.257</ecNumber>
    </recommendedName>
</protein>
<accession>A0A2T2NJK6</accession>
<comment type="similarity">
    <text evidence="3">Belongs to the acetyltransferase family. NAA40 subfamily.</text>
</comment>
<dbReference type="PANTHER" id="PTHR20531">
    <property type="entry name" value="N-ALPHA-ACETYLTRANSFERASE 40"/>
    <property type="match status" value="1"/>
</dbReference>
<dbReference type="GO" id="GO:0005737">
    <property type="term" value="C:cytoplasm"/>
    <property type="evidence" value="ECO:0007669"/>
    <property type="project" value="UniProtKB-SubCell"/>
</dbReference>
<dbReference type="EMBL" id="KZ678137">
    <property type="protein sequence ID" value="PSN65539.1"/>
    <property type="molecule type" value="Genomic_DNA"/>
</dbReference>
<dbReference type="AlphaFoldDB" id="A0A2T2NJK6"/>
<dbReference type="InterPro" id="IPR039949">
    <property type="entry name" value="NAA40"/>
</dbReference>
<comment type="catalytic activity">
    <reaction evidence="11">
        <text>N-terminal L-seryl-[histone H4] + acetyl-CoA = N-terminal N(alpha)-acetyl-L-seryl-[histone H4] + CoA + H(+)</text>
        <dbReference type="Rhea" id="RHEA:50596"/>
        <dbReference type="Rhea" id="RHEA-COMP:12740"/>
        <dbReference type="Rhea" id="RHEA-COMP:12743"/>
        <dbReference type="ChEBI" id="CHEBI:15378"/>
        <dbReference type="ChEBI" id="CHEBI:57287"/>
        <dbReference type="ChEBI" id="CHEBI:57288"/>
        <dbReference type="ChEBI" id="CHEBI:64738"/>
        <dbReference type="ChEBI" id="CHEBI:83690"/>
        <dbReference type="EC" id="2.3.1.257"/>
    </reaction>
</comment>
<dbReference type="InterPro" id="IPR000182">
    <property type="entry name" value="GNAT_dom"/>
</dbReference>
<name>A0A2T2NJK6_CORCC</name>
<dbReference type="OrthoDB" id="424551at2759"/>
<evidence type="ECO:0000256" key="1">
    <source>
        <dbReference type="ARBA" id="ARBA00004123"/>
    </source>
</evidence>
<comment type="catalytic activity">
    <reaction evidence="10">
        <text>N-terminal L-seryl-[histone H2A] + acetyl-CoA = N-terminal N(alpha)-acetyl-L-seryl-[histone H2A] + CoA + H(+)</text>
        <dbReference type="Rhea" id="RHEA:50600"/>
        <dbReference type="Rhea" id="RHEA-COMP:12742"/>
        <dbReference type="Rhea" id="RHEA-COMP:12744"/>
        <dbReference type="ChEBI" id="CHEBI:15378"/>
        <dbReference type="ChEBI" id="CHEBI:57287"/>
        <dbReference type="ChEBI" id="CHEBI:57288"/>
        <dbReference type="ChEBI" id="CHEBI:64738"/>
        <dbReference type="ChEBI" id="CHEBI:83690"/>
        <dbReference type="EC" id="2.3.1.257"/>
    </reaction>
</comment>
<dbReference type="Gene3D" id="3.40.630.30">
    <property type="match status" value="1"/>
</dbReference>
<dbReference type="GO" id="GO:0010485">
    <property type="term" value="F:histone H4 acetyltransferase activity"/>
    <property type="evidence" value="ECO:0007669"/>
    <property type="project" value="InterPro"/>
</dbReference>
<evidence type="ECO:0000313" key="15">
    <source>
        <dbReference type="Proteomes" id="UP000240883"/>
    </source>
</evidence>
<dbReference type="InterPro" id="IPR016181">
    <property type="entry name" value="Acyl_CoA_acyltransferase"/>
</dbReference>
<comment type="subcellular location">
    <subcellularLocation>
        <location evidence="2">Cytoplasm</location>
    </subcellularLocation>
    <subcellularLocation>
        <location evidence="1">Nucleus</location>
    </subcellularLocation>
</comment>
<dbReference type="SUPFAM" id="SSF55729">
    <property type="entry name" value="Acyl-CoA N-acyltransferases (Nat)"/>
    <property type="match status" value="1"/>
</dbReference>
<feature type="domain" description="N-acetyltransferase" evidence="13">
    <location>
        <begin position="207"/>
        <end position="372"/>
    </location>
</feature>
<keyword evidence="8" id="KW-0539">Nucleus</keyword>
<dbReference type="STRING" id="1448308.A0A2T2NJK6"/>
<evidence type="ECO:0000256" key="4">
    <source>
        <dbReference type="ARBA" id="ARBA00012950"/>
    </source>
</evidence>
<dbReference type="PANTHER" id="PTHR20531:SF1">
    <property type="entry name" value="N-ALPHA-ACETYLTRANSFERASE 40"/>
    <property type="match status" value="1"/>
</dbReference>
<evidence type="ECO:0000256" key="8">
    <source>
        <dbReference type="ARBA" id="ARBA00023242"/>
    </source>
</evidence>
<evidence type="ECO:0000256" key="10">
    <source>
        <dbReference type="ARBA" id="ARBA00047821"/>
    </source>
</evidence>
<evidence type="ECO:0000256" key="2">
    <source>
        <dbReference type="ARBA" id="ARBA00004496"/>
    </source>
</evidence>
<evidence type="ECO:0000313" key="14">
    <source>
        <dbReference type="EMBL" id="PSN65539.1"/>
    </source>
</evidence>
<proteinExistence type="inferred from homology"/>
<dbReference type="GO" id="GO:1990189">
    <property type="term" value="F:protein N-terminal-serine acetyltransferase activity"/>
    <property type="evidence" value="ECO:0007669"/>
    <property type="project" value="UniProtKB-EC"/>
</dbReference>
<evidence type="ECO:0000256" key="3">
    <source>
        <dbReference type="ARBA" id="ARBA00008870"/>
    </source>
</evidence>
<evidence type="ECO:0000256" key="7">
    <source>
        <dbReference type="ARBA" id="ARBA00022679"/>
    </source>
</evidence>
<sequence>MPPIRRRRSTDSRSEAFVSIKKRRKSLVVAGETADGPVLGHGDASHPAVGLESHSIPPPSRDSAADHANGAPKDSQHASPDVTKTASPAPEYEQGLAGLAGKESAQPTPNGAAFDTDAKHMARFTPATGPFETSHEGSHRLQWVTPLGKIYIDTAAERKASGLKKEELAACLDLIEASSYAHYKDSSIGWDPDHKKEELQEETFLFVRLQWCQPSDLPNNVPRPGLDFYRHHPPGDQKEWAFHQHAHFASRQKESEPIVGFVSWKVESEGDEKPDVDRPVTYIYELHLAPAFRSMGIGKELIKLVENMTKVQCKHSPFNPVTMLTVFNANAAAKKFYERFGYERHHSSPGPILVTRRRKVEADYTIMVKYLASATDAEIELYRKRRADASNVSIEKLHPWLAD</sequence>
<evidence type="ECO:0000256" key="9">
    <source>
        <dbReference type="ARBA" id="ARBA00023315"/>
    </source>
</evidence>
<organism evidence="14 15">
    <name type="scientific">Corynespora cassiicola Philippines</name>
    <dbReference type="NCBI Taxonomy" id="1448308"/>
    <lineage>
        <taxon>Eukaryota</taxon>
        <taxon>Fungi</taxon>
        <taxon>Dikarya</taxon>
        <taxon>Ascomycota</taxon>
        <taxon>Pezizomycotina</taxon>
        <taxon>Dothideomycetes</taxon>
        <taxon>Pleosporomycetidae</taxon>
        <taxon>Pleosporales</taxon>
        <taxon>Corynesporascaceae</taxon>
        <taxon>Corynespora</taxon>
    </lineage>
</organism>
<evidence type="ECO:0000256" key="11">
    <source>
        <dbReference type="ARBA" id="ARBA00049524"/>
    </source>
</evidence>
<dbReference type="Pfam" id="PF00583">
    <property type="entry name" value="Acetyltransf_1"/>
    <property type="match status" value="1"/>
</dbReference>
<reference evidence="14 15" key="1">
    <citation type="journal article" date="2018" name="Front. Microbiol.">
        <title>Genome-Wide Analysis of Corynespora cassiicola Leaf Fall Disease Putative Effectors.</title>
        <authorList>
            <person name="Lopez D."/>
            <person name="Ribeiro S."/>
            <person name="Label P."/>
            <person name="Fumanal B."/>
            <person name="Venisse J.S."/>
            <person name="Kohler A."/>
            <person name="de Oliveira R.R."/>
            <person name="Labutti K."/>
            <person name="Lipzen A."/>
            <person name="Lail K."/>
            <person name="Bauer D."/>
            <person name="Ohm R.A."/>
            <person name="Barry K.W."/>
            <person name="Spatafora J."/>
            <person name="Grigoriev I.V."/>
            <person name="Martin F.M."/>
            <person name="Pujade-Renaud V."/>
        </authorList>
    </citation>
    <scope>NUCLEOTIDE SEQUENCE [LARGE SCALE GENOMIC DNA]</scope>
    <source>
        <strain evidence="14 15">Philippines</strain>
    </source>
</reference>
<dbReference type="Proteomes" id="UP000240883">
    <property type="component" value="Unassembled WGS sequence"/>
</dbReference>
<keyword evidence="15" id="KW-1185">Reference proteome</keyword>
<evidence type="ECO:0000256" key="6">
    <source>
        <dbReference type="ARBA" id="ARBA00022490"/>
    </source>
</evidence>
<feature type="region of interest" description="Disordered" evidence="12">
    <location>
        <begin position="21"/>
        <end position="88"/>
    </location>
</feature>
<gene>
    <name evidence="14" type="ORF">BS50DRAFT_575522</name>
</gene>
<evidence type="ECO:0000256" key="5">
    <source>
        <dbReference type="ARBA" id="ARBA00015043"/>
    </source>
</evidence>
<evidence type="ECO:0000256" key="12">
    <source>
        <dbReference type="SAM" id="MobiDB-lite"/>
    </source>
</evidence>